<keyword evidence="2" id="KW-1185">Reference proteome</keyword>
<evidence type="ECO:0000313" key="2">
    <source>
        <dbReference type="Proteomes" id="UP001162992"/>
    </source>
</evidence>
<dbReference type="Proteomes" id="UP001162992">
    <property type="component" value="Chromosome 8"/>
</dbReference>
<reference evidence="2" key="1">
    <citation type="journal article" date="2024" name="Proc. Natl. Acad. Sci. U.S.A.">
        <title>Extraordinary preservation of gene collinearity over three hundred million years revealed in homosporous lycophytes.</title>
        <authorList>
            <person name="Li C."/>
            <person name="Wickell D."/>
            <person name="Kuo L.Y."/>
            <person name="Chen X."/>
            <person name="Nie B."/>
            <person name="Liao X."/>
            <person name="Peng D."/>
            <person name="Ji J."/>
            <person name="Jenkins J."/>
            <person name="Williams M."/>
            <person name="Shu S."/>
            <person name="Plott C."/>
            <person name="Barry K."/>
            <person name="Rajasekar S."/>
            <person name="Grimwood J."/>
            <person name="Han X."/>
            <person name="Sun S."/>
            <person name="Hou Z."/>
            <person name="He W."/>
            <person name="Dai G."/>
            <person name="Sun C."/>
            <person name="Schmutz J."/>
            <person name="Leebens-Mack J.H."/>
            <person name="Li F.W."/>
            <person name="Wang L."/>
        </authorList>
    </citation>
    <scope>NUCLEOTIDE SEQUENCE [LARGE SCALE GENOMIC DNA]</scope>
    <source>
        <strain evidence="2">cv. PW_Plant_1</strain>
    </source>
</reference>
<evidence type="ECO:0000313" key="1">
    <source>
        <dbReference type="EMBL" id="KAJ7546217.1"/>
    </source>
</evidence>
<dbReference type="EMBL" id="CM055099">
    <property type="protein sequence ID" value="KAJ7546217.1"/>
    <property type="molecule type" value="Genomic_DNA"/>
</dbReference>
<protein>
    <submittedName>
        <fullName evidence="1">Uncharacterized protein</fullName>
    </submittedName>
</protein>
<sequence length="489" mass="53894">MNTMGFEISGMHEATLNKNLSLDADDGNISIVQKEIPAARSTDRLAHARVPYFGSFSPPFEWVDPSSSGSRVTSLLPFGCMVESSGCSTEAESSEDDDFVAGLAERMAHSMLEDSEDEDEKRDCVGIESGSMDGVKCWRSLTSEKPEQTEANWYAGTPTIRSAPLFIGSLSPESHSTPVIPFSRESRSWDVMSSAVRDISALRKEEMLSTGALQQFGDQKHQPHEVPKRMNSLRELSWQCPPSSTSVQLPLLQSFPDHSLFGQNNSSVSSSPPMYFRDQITEKVAFHRAQHQRDLDEECKFSTNLPLKQGTHTIWARQSIRSHPNHHNSTGNSKTSHGKGGLPHRSMNAASHMHLMHLNAGGSGMRAVFLGGSGARKESSGTGVFLPRSSNYQKRKPVCSTVLLPSRILQVLNLQVNDLGCQPLGQIRSPSSDPILQSGSNSQGTRAHHNLKPSADRAILSHEQWRTFTTCSQLHQPSLESRLPSDWTY</sequence>
<gene>
    <name evidence="1" type="ORF">O6H91_08G030100</name>
</gene>
<name>A0ACC2CW45_DIPCM</name>
<proteinExistence type="predicted"/>
<organism evidence="1 2">
    <name type="scientific">Diphasiastrum complanatum</name>
    <name type="common">Issler's clubmoss</name>
    <name type="synonym">Lycopodium complanatum</name>
    <dbReference type="NCBI Taxonomy" id="34168"/>
    <lineage>
        <taxon>Eukaryota</taxon>
        <taxon>Viridiplantae</taxon>
        <taxon>Streptophyta</taxon>
        <taxon>Embryophyta</taxon>
        <taxon>Tracheophyta</taxon>
        <taxon>Lycopodiopsida</taxon>
        <taxon>Lycopodiales</taxon>
        <taxon>Lycopodiaceae</taxon>
        <taxon>Lycopodioideae</taxon>
        <taxon>Diphasiastrum</taxon>
    </lineage>
</organism>
<comment type="caution">
    <text evidence="1">The sequence shown here is derived from an EMBL/GenBank/DDBJ whole genome shotgun (WGS) entry which is preliminary data.</text>
</comment>
<accession>A0ACC2CW45</accession>